<dbReference type="eggNOG" id="COG0079">
    <property type="taxonomic scope" value="Bacteria"/>
</dbReference>
<dbReference type="GO" id="GO:0000105">
    <property type="term" value="P:L-histidine biosynthetic process"/>
    <property type="evidence" value="ECO:0007669"/>
    <property type="project" value="UniProtKB-UniRule"/>
</dbReference>
<evidence type="ECO:0000313" key="10">
    <source>
        <dbReference type="Proteomes" id="UP000030019"/>
    </source>
</evidence>
<dbReference type="Gene3D" id="3.90.1150.10">
    <property type="entry name" value="Aspartate Aminotransferase, domain 1"/>
    <property type="match status" value="1"/>
</dbReference>
<proteinExistence type="inferred from homology"/>
<evidence type="ECO:0000259" key="8">
    <source>
        <dbReference type="Pfam" id="PF00155"/>
    </source>
</evidence>
<dbReference type="Pfam" id="PF00155">
    <property type="entry name" value="Aminotran_1_2"/>
    <property type="match status" value="1"/>
</dbReference>
<dbReference type="GO" id="GO:0030170">
    <property type="term" value="F:pyridoxal phosphate binding"/>
    <property type="evidence" value="ECO:0007669"/>
    <property type="project" value="InterPro"/>
</dbReference>
<dbReference type="SUPFAM" id="SSF53383">
    <property type="entry name" value="PLP-dependent transferases"/>
    <property type="match status" value="1"/>
</dbReference>
<protein>
    <recommendedName>
        <fullName evidence="7">Histidinol-phosphate aminotransferase</fullName>
        <ecNumber evidence="7">2.6.1.9</ecNumber>
    </recommendedName>
    <alternativeName>
        <fullName evidence="7">Imidazole acetol-phosphate transaminase</fullName>
    </alternativeName>
</protein>
<dbReference type="PANTHER" id="PTHR43643">
    <property type="entry name" value="HISTIDINOL-PHOSPHATE AMINOTRANSFERASE 2"/>
    <property type="match status" value="1"/>
</dbReference>
<gene>
    <name evidence="7" type="primary">hisC</name>
    <name evidence="9" type="ORF">SSIN_0639</name>
</gene>
<keyword evidence="7" id="KW-0028">Amino-acid biosynthesis</keyword>
<comment type="cofactor">
    <cofactor evidence="1 7">
        <name>pyridoxal 5'-phosphate</name>
        <dbReference type="ChEBI" id="CHEBI:597326"/>
    </cofactor>
</comment>
<keyword evidence="6 7" id="KW-0368">Histidine biosynthesis</keyword>
<evidence type="ECO:0000256" key="1">
    <source>
        <dbReference type="ARBA" id="ARBA00001933"/>
    </source>
</evidence>
<dbReference type="InterPro" id="IPR015424">
    <property type="entry name" value="PyrdxlP-dep_Trfase"/>
</dbReference>
<dbReference type="PATRIC" id="fig|176090.4.peg.633"/>
<dbReference type="InterPro" id="IPR015421">
    <property type="entry name" value="PyrdxlP-dep_Trfase_major"/>
</dbReference>
<dbReference type="Gene3D" id="3.40.640.10">
    <property type="entry name" value="Type I PLP-dependent aspartate aminotransferase-like (Major domain)"/>
    <property type="match status" value="1"/>
</dbReference>
<dbReference type="InterPro" id="IPR005861">
    <property type="entry name" value="HisP_aminotrans"/>
</dbReference>
<dbReference type="InterPro" id="IPR050106">
    <property type="entry name" value="HistidinolP_aminotransfase"/>
</dbReference>
<evidence type="ECO:0000256" key="6">
    <source>
        <dbReference type="ARBA" id="ARBA00023102"/>
    </source>
</evidence>
<comment type="similarity">
    <text evidence="7">Belongs to the class-II pyridoxal-phosphate-dependent aminotransferase family. Histidinol-phosphate aminotransferase subfamily.</text>
</comment>
<dbReference type="EMBL" id="JPEN01000045">
    <property type="protein sequence ID" value="KGM37585.1"/>
    <property type="molecule type" value="Genomic_DNA"/>
</dbReference>
<dbReference type="InterPro" id="IPR004839">
    <property type="entry name" value="Aminotransferase_I/II_large"/>
</dbReference>
<keyword evidence="5 7" id="KW-0663">Pyridoxal phosphate</keyword>
<dbReference type="UniPathway" id="UPA00031">
    <property type="reaction ID" value="UER00012"/>
</dbReference>
<comment type="subunit">
    <text evidence="2 7">Homodimer.</text>
</comment>
<dbReference type="EC" id="2.6.1.9" evidence="7"/>
<comment type="caution">
    <text evidence="9">The sequence shown here is derived from an EMBL/GenBank/DDBJ whole genome shotgun (WGS) entry which is preliminary data.</text>
</comment>
<dbReference type="NCBIfam" id="TIGR01141">
    <property type="entry name" value="hisC"/>
    <property type="match status" value="1"/>
</dbReference>
<feature type="modified residue" description="N6-(pyridoxal phosphate)lysine" evidence="7">
    <location>
        <position position="208"/>
    </location>
</feature>
<keyword evidence="4 7" id="KW-0808">Transferase</keyword>
<keyword evidence="10" id="KW-1185">Reference proteome</keyword>
<evidence type="ECO:0000256" key="2">
    <source>
        <dbReference type="ARBA" id="ARBA00011738"/>
    </source>
</evidence>
<evidence type="ECO:0000256" key="5">
    <source>
        <dbReference type="ARBA" id="ARBA00022898"/>
    </source>
</evidence>
<dbReference type="AlphaFoldDB" id="A0A0A0DHQ0"/>
<sequence length="358" mass="39876">MIKLKGLRQIQPYVAGQQPQESNMIKLNTNENAYGPSPKVAEALRSFDAHELRRYSSLDQAALSQALAVNLGVSPDQLIIGNGSDDILSMAFLAFFNSGEPILFPDLTYGFYKVWADLYHVPFREIPLAEDFTVRTADYLGGNGGIILANPNAPTGIYKSLEELEEILVGNPDVVVVVDEAYIHFGGQSALPLLEKYSNLFITRTFSKDAALAGLRVGYGIGHPDLIAVMKAIKDSINPYSVDMLAERLALAAVEDWAYYQKTGQAIQETRDWFATELSMLDFQVLPSQTNFILVKPSQIPAAALFQELQERKIYVRYFPKVARIKDYLRISIGNQEEMERVLAAIKDIIRASEETSL</sequence>
<evidence type="ECO:0000313" key="9">
    <source>
        <dbReference type="EMBL" id="KGM37585.1"/>
    </source>
</evidence>
<dbReference type="Proteomes" id="UP000030019">
    <property type="component" value="Unassembled WGS sequence"/>
</dbReference>
<dbReference type="HAMAP" id="MF_01023">
    <property type="entry name" value="HisC_aminotrans_2"/>
    <property type="match status" value="1"/>
</dbReference>
<reference evidence="9 10" key="1">
    <citation type="submission" date="2014-06" db="EMBL/GenBank/DDBJ databases">
        <authorList>
            <person name="Teng J.L."/>
            <person name="Huang Y."/>
            <person name="Tse H."/>
            <person name="Lau S.K."/>
            <person name="Woo P.C."/>
        </authorList>
    </citation>
    <scope>NUCLEOTIDE SEQUENCE [LARGE SCALE GENOMIC DNA]</scope>
    <source>
        <strain evidence="9 10">HKU4</strain>
    </source>
</reference>
<accession>A0A0A0DHQ0</accession>
<organism evidence="9 10">
    <name type="scientific">Streptococcus sinensis</name>
    <dbReference type="NCBI Taxonomy" id="176090"/>
    <lineage>
        <taxon>Bacteria</taxon>
        <taxon>Bacillati</taxon>
        <taxon>Bacillota</taxon>
        <taxon>Bacilli</taxon>
        <taxon>Lactobacillales</taxon>
        <taxon>Streptococcaceae</taxon>
        <taxon>Streptococcus</taxon>
    </lineage>
</organism>
<feature type="domain" description="Aminotransferase class I/classII large" evidence="8">
    <location>
        <begin position="23"/>
        <end position="346"/>
    </location>
</feature>
<evidence type="ECO:0000256" key="3">
    <source>
        <dbReference type="ARBA" id="ARBA00022576"/>
    </source>
</evidence>
<keyword evidence="3 7" id="KW-0032">Aminotransferase</keyword>
<dbReference type="RefSeq" id="WP_037615621.1">
    <property type="nucleotide sequence ID" value="NZ_JPEN01000045.1"/>
</dbReference>
<evidence type="ECO:0000256" key="7">
    <source>
        <dbReference type="HAMAP-Rule" id="MF_01023"/>
    </source>
</evidence>
<comment type="catalytic activity">
    <reaction evidence="7">
        <text>L-histidinol phosphate + 2-oxoglutarate = 3-(imidazol-4-yl)-2-oxopropyl phosphate + L-glutamate</text>
        <dbReference type="Rhea" id="RHEA:23744"/>
        <dbReference type="ChEBI" id="CHEBI:16810"/>
        <dbReference type="ChEBI" id="CHEBI:29985"/>
        <dbReference type="ChEBI" id="CHEBI:57766"/>
        <dbReference type="ChEBI" id="CHEBI:57980"/>
        <dbReference type="EC" id="2.6.1.9"/>
    </reaction>
</comment>
<dbReference type="CDD" id="cd00609">
    <property type="entry name" value="AAT_like"/>
    <property type="match status" value="1"/>
</dbReference>
<comment type="pathway">
    <text evidence="7">Amino-acid biosynthesis; L-histidine biosynthesis; L-histidine from 5-phospho-alpha-D-ribose 1-diphosphate: step 7/9.</text>
</comment>
<dbReference type="STRING" id="176090.SSIN_0639"/>
<evidence type="ECO:0000256" key="4">
    <source>
        <dbReference type="ARBA" id="ARBA00022679"/>
    </source>
</evidence>
<dbReference type="PANTHER" id="PTHR43643:SF3">
    <property type="entry name" value="HISTIDINOL-PHOSPHATE AMINOTRANSFERASE"/>
    <property type="match status" value="1"/>
</dbReference>
<dbReference type="InterPro" id="IPR015422">
    <property type="entry name" value="PyrdxlP-dep_Trfase_small"/>
</dbReference>
<dbReference type="GO" id="GO:0004400">
    <property type="term" value="F:histidinol-phosphate transaminase activity"/>
    <property type="evidence" value="ECO:0007669"/>
    <property type="project" value="UniProtKB-UniRule"/>
</dbReference>
<name>A0A0A0DHQ0_9STRE</name>